<dbReference type="AlphaFoldDB" id="A0A162M973"/>
<dbReference type="EMBL" id="AZHA01000001">
    <property type="protein sequence ID" value="OAA52800.1"/>
    <property type="molecule type" value="Genomic_DNA"/>
</dbReference>
<evidence type="ECO:0000256" key="2">
    <source>
        <dbReference type="SAM" id="SignalP"/>
    </source>
</evidence>
<evidence type="ECO:0000313" key="3">
    <source>
        <dbReference type="EMBL" id="OAA52800.1"/>
    </source>
</evidence>
<keyword evidence="2" id="KW-0732">Signal</keyword>
<reference evidence="3 4" key="1">
    <citation type="journal article" date="2016" name="Genome Biol. Evol.">
        <title>Divergent and convergent evolution of fungal pathogenicity.</title>
        <authorList>
            <person name="Shang Y."/>
            <person name="Xiao G."/>
            <person name="Zheng P."/>
            <person name="Cen K."/>
            <person name="Zhan S."/>
            <person name="Wang C."/>
        </authorList>
    </citation>
    <scope>NUCLEOTIDE SEQUENCE [LARGE SCALE GENOMIC DNA]</scope>
    <source>
        <strain evidence="3 4">RCEF 3172</strain>
    </source>
</reference>
<proteinExistence type="predicted"/>
<sequence>MKSIKIMLLSQLCLATAIPHSTPVEAPENLGRNVPENNAGLESRAFDFLRDVIGVDIQQIVDTATGKSAAPATDNKVTLLSALGIHIPQIIGQSKQALDAIEKSRQSQNDATATNTNTQNGGQFEQQAEATQ</sequence>
<feature type="chain" id="PRO_5007837320" evidence="2">
    <location>
        <begin position="18"/>
        <end position="132"/>
    </location>
</feature>
<keyword evidence="4" id="KW-1185">Reference proteome</keyword>
<evidence type="ECO:0000256" key="1">
    <source>
        <dbReference type="SAM" id="MobiDB-lite"/>
    </source>
</evidence>
<evidence type="ECO:0000313" key="4">
    <source>
        <dbReference type="Proteomes" id="UP000076863"/>
    </source>
</evidence>
<feature type="compositionally biased region" description="Low complexity" evidence="1">
    <location>
        <begin position="106"/>
        <end position="123"/>
    </location>
</feature>
<feature type="signal peptide" evidence="2">
    <location>
        <begin position="1"/>
        <end position="17"/>
    </location>
</feature>
<protein>
    <submittedName>
        <fullName evidence="3">Uncharacterized protein</fullName>
    </submittedName>
</protein>
<comment type="caution">
    <text evidence="3">The sequence shown here is derived from an EMBL/GenBank/DDBJ whole genome shotgun (WGS) entry which is preliminary data.</text>
</comment>
<feature type="region of interest" description="Disordered" evidence="1">
    <location>
        <begin position="101"/>
        <end position="132"/>
    </location>
</feature>
<accession>A0A162M973</accession>
<name>A0A162M973_9HYPO</name>
<dbReference type="Proteomes" id="UP000076863">
    <property type="component" value="Unassembled WGS sequence"/>
</dbReference>
<gene>
    <name evidence="3" type="ORF">BBO_00641</name>
</gene>
<organism evidence="3 4">
    <name type="scientific">Beauveria brongniartii RCEF 3172</name>
    <dbReference type="NCBI Taxonomy" id="1081107"/>
    <lineage>
        <taxon>Eukaryota</taxon>
        <taxon>Fungi</taxon>
        <taxon>Dikarya</taxon>
        <taxon>Ascomycota</taxon>
        <taxon>Pezizomycotina</taxon>
        <taxon>Sordariomycetes</taxon>
        <taxon>Hypocreomycetidae</taxon>
        <taxon>Hypocreales</taxon>
        <taxon>Cordycipitaceae</taxon>
        <taxon>Beauveria</taxon>
        <taxon>Beauveria brongniartii</taxon>
    </lineage>
</organism>